<proteinExistence type="predicted"/>
<dbReference type="EMBL" id="JACONW010000048">
    <property type="protein sequence ID" value="MBC3950545.1"/>
    <property type="molecule type" value="Genomic_DNA"/>
</dbReference>
<feature type="compositionally biased region" description="Basic and acidic residues" evidence="1">
    <location>
        <begin position="247"/>
        <end position="262"/>
    </location>
</feature>
<name>A0ABR7B1Q4_9PSED</name>
<dbReference type="RefSeq" id="WP_187521581.1">
    <property type="nucleotide sequence ID" value="NZ_JACONW010000048.1"/>
</dbReference>
<dbReference type="Proteomes" id="UP000651852">
    <property type="component" value="Unassembled WGS sequence"/>
</dbReference>
<gene>
    <name evidence="2" type="ORF">H8S59_12305</name>
</gene>
<reference evidence="2 3" key="1">
    <citation type="submission" date="2020-08" db="EMBL/GenBank/DDBJ databases">
        <title>Putative novel bacterial strains isolated from necrotic wheat leaf tissues caused by Xanthomonas translucens.</title>
        <authorList>
            <person name="Tambong J.T."/>
        </authorList>
    </citation>
    <scope>NUCLEOTIDE SEQUENCE [LARGE SCALE GENOMIC DNA]</scope>
    <source>
        <strain evidence="2 3">DOAB 1069</strain>
    </source>
</reference>
<protein>
    <submittedName>
        <fullName evidence="2">Uncharacterized protein</fullName>
    </submittedName>
</protein>
<keyword evidence="3" id="KW-1185">Reference proteome</keyword>
<evidence type="ECO:0000256" key="1">
    <source>
        <dbReference type="SAM" id="MobiDB-lite"/>
    </source>
</evidence>
<feature type="region of interest" description="Disordered" evidence="1">
    <location>
        <begin position="247"/>
        <end position="287"/>
    </location>
</feature>
<sequence length="287" mass="31571">MINNVNVSTSLIPSNSPIKSGYSNTTGLSEAVQDISKKMDTASVSTLSLQLGESAVRAEAREKSMTREQLGEFAKKTVDHILGESYVANKARHDAEVPETNDPVLIERAKLATIYVNKSVAQDPTARNPFADLTREQAVLIAYDDKGSYTVNERQAAWSRSASLEQQWRAGSIARAGQEYNSCGKNPKFMTECLDHYKALPAIERARYDKGYESRLEASITEHGGSRKPSERMLNLYEILAGIQLPEKKKEQPVPGKNKPEPVKPVVDAVKPGTTILDPLPATKKVN</sequence>
<accession>A0ABR7B1Q4</accession>
<evidence type="ECO:0000313" key="2">
    <source>
        <dbReference type="EMBL" id="MBC3950545.1"/>
    </source>
</evidence>
<comment type="caution">
    <text evidence="2">The sequence shown here is derived from an EMBL/GenBank/DDBJ whole genome shotgun (WGS) entry which is preliminary data.</text>
</comment>
<organism evidence="2 3">
    <name type="scientific">Pseudomonas folii</name>
    <dbReference type="NCBI Taxonomy" id="2762593"/>
    <lineage>
        <taxon>Bacteria</taxon>
        <taxon>Pseudomonadati</taxon>
        <taxon>Pseudomonadota</taxon>
        <taxon>Gammaproteobacteria</taxon>
        <taxon>Pseudomonadales</taxon>
        <taxon>Pseudomonadaceae</taxon>
        <taxon>Pseudomonas</taxon>
    </lineage>
</organism>
<evidence type="ECO:0000313" key="3">
    <source>
        <dbReference type="Proteomes" id="UP000651852"/>
    </source>
</evidence>